<dbReference type="AlphaFoldDB" id="A5FCN0"/>
<dbReference type="InterPro" id="IPR053865">
    <property type="entry name" value="DUF6934"/>
</dbReference>
<evidence type="ECO:0000313" key="2">
    <source>
        <dbReference type="Proteomes" id="UP000006694"/>
    </source>
</evidence>
<accession>A5FCN0</accession>
<dbReference type="EMBL" id="CP000685">
    <property type="protein sequence ID" value="ABQ07041.1"/>
    <property type="molecule type" value="Genomic_DNA"/>
</dbReference>
<dbReference type="eggNOG" id="ENOG5030YNE">
    <property type="taxonomic scope" value="Bacteria"/>
</dbReference>
<reference evidence="1 2" key="1">
    <citation type="journal article" date="2009" name="Appl. Environ. Microbiol.">
        <title>Novel features of the polysaccharide-digesting gliding bacterium Flavobacterium johnsoniae as revealed by genome sequence analysis.</title>
        <authorList>
            <person name="McBride M.J."/>
            <person name="Xie G."/>
            <person name="Martens E.C."/>
            <person name="Lapidus A."/>
            <person name="Henrissat B."/>
            <person name="Rhodes R.G."/>
            <person name="Goltsman E."/>
            <person name="Wang W."/>
            <person name="Xu J."/>
            <person name="Hunnicutt D.W."/>
            <person name="Staroscik A.M."/>
            <person name="Hoover T.R."/>
            <person name="Cheng Y.Q."/>
            <person name="Stein J.L."/>
        </authorList>
    </citation>
    <scope>NUCLEOTIDE SEQUENCE [LARGE SCALE GENOMIC DNA]</scope>
    <source>
        <strain evidence="2">ATCC 17061 / DSM 2064 / JCM 8514 / BCRC 14874 / CCUG 350202 / NBRC 14942 / NCIMB 11054 / UW101</strain>
    </source>
</reference>
<proteinExistence type="predicted"/>
<dbReference type="Pfam" id="PF22028">
    <property type="entry name" value="DUF6934"/>
    <property type="match status" value="1"/>
</dbReference>
<name>A5FCN0_FLAJ1</name>
<protein>
    <submittedName>
        <fullName evidence="1">Uncharacterized protein</fullName>
    </submittedName>
</protein>
<organism evidence="1 2">
    <name type="scientific">Flavobacterium johnsoniae (strain ATCC 17061 / DSM 2064 / JCM 8514 / BCRC 14874 / CCUG 350202 / NBRC 14942 / NCIMB 11054 / UW101)</name>
    <name type="common">Cytophaga johnsonae</name>
    <dbReference type="NCBI Taxonomy" id="376686"/>
    <lineage>
        <taxon>Bacteria</taxon>
        <taxon>Pseudomonadati</taxon>
        <taxon>Bacteroidota</taxon>
        <taxon>Flavobacteriia</taxon>
        <taxon>Flavobacteriales</taxon>
        <taxon>Flavobacteriaceae</taxon>
        <taxon>Flavobacterium</taxon>
    </lineage>
</organism>
<sequence length="140" mass="16711">MKTKNNETFYNLGFGDYNLENKSISDKENSNNGDVRIVFNTVLSTIPKFFQDNPDFPIYFQGSDSKASFEKECRNTCSKNCNQICKNKNRRIRIYTYFLDKNFKHFLKDYVFYGFDDELKIFVEYVPKNNYTAILIYKKK</sequence>
<dbReference type="Proteomes" id="UP000006694">
    <property type="component" value="Chromosome"/>
</dbReference>
<keyword evidence="2" id="KW-1185">Reference proteome</keyword>
<evidence type="ECO:0000313" key="1">
    <source>
        <dbReference type="EMBL" id="ABQ07041.1"/>
    </source>
</evidence>
<dbReference type="KEGG" id="fjo:Fjoh_4031"/>
<gene>
    <name evidence="1" type="ordered locus">Fjoh_4031</name>
</gene>
<dbReference type="STRING" id="376686.Fjoh_4031"/>
<dbReference type="HOGENOM" id="CLU_1832205_0_0_10"/>